<keyword evidence="5" id="KW-1185">Reference proteome</keyword>
<evidence type="ECO:0000256" key="1">
    <source>
        <dbReference type="ARBA" id="ARBA00022723"/>
    </source>
</evidence>
<dbReference type="Proteomes" id="UP001160130">
    <property type="component" value="Unassembled WGS sequence"/>
</dbReference>
<reference evidence="4 5" key="1">
    <citation type="submission" date="2023-04" db="EMBL/GenBank/DDBJ databases">
        <title>Forest soil microbial communities from Buena Vista Peninsula, Colon Province, Panama.</title>
        <authorList>
            <person name="Bouskill N."/>
        </authorList>
    </citation>
    <scope>NUCLEOTIDE SEQUENCE [LARGE SCALE GENOMIC DNA]</scope>
    <source>
        <strain evidence="4 5">AC80</strain>
    </source>
</reference>
<dbReference type="InterPro" id="IPR001559">
    <property type="entry name" value="Phosphotriesterase"/>
</dbReference>
<dbReference type="PROSITE" id="PS51347">
    <property type="entry name" value="PHOSPHOTRIESTERASE_2"/>
    <property type="match status" value="1"/>
</dbReference>
<comment type="similarity">
    <text evidence="3">Belongs to the metallo-dependent hydrolases superfamily. Phosphotriesterase family.</text>
</comment>
<accession>A0ABT6L0W7</accession>
<dbReference type="InterPro" id="IPR032466">
    <property type="entry name" value="Metal_Hydrolase"/>
</dbReference>
<evidence type="ECO:0000256" key="3">
    <source>
        <dbReference type="PROSITE-ProRule" id="PRU00679"/>
    </source>
</evidence>
<dbReference type="Gene3D" id="3.20.20.140">
    <property type="entry name" value="Metal-dependent hydrolases"/>
    <property type="match status" value="1"/>
</dbReference>
<keyword evidence="2" id="KW-0378">Hydrolase</keyword>
<protein>
    <submittedName>
        <fullName evidence="4">Phosphotriesterase-related protein</fullName>
    </submittedName>
</protein>
<dbReference type="RefSeq" id="WP_280832514.1">
    <property type="nucleotide sequence ID" value="NZ_JARXVE010000003.1"/>
</dbReference>
<organism evidence="4 5">
    <name type="scientific">Mycolicibacterium frederiksbergense</name>
    <dbReference type="NCBI Taxonomy" id="117567"/>
    <lineage>
        <taxon>Bacteria</taxon>
        <taxon>Bacillati</taxon>
        <taxon>Actinomycetota</taxon>
        <taxon>Actinomycetes</taxon>
        <taxon>Mycobacteriales</taxon>
        <taxon>Mycobacteriaceae</taxon>
        <taxon>Mycolicibacterium</taxon>
    </lineage>
</organism>
<comment type="caution">
    <text evidence="4">The sequence shown here is derived from an EMBL/GenBank/DDBJ whole genome shotgun (WGS) entry which is preliminary data.</text>
</comment>
<dbReference type="EMBL" id="JARXVE010000003">
    <property type="protein sequence ID" value="MDH6195910.1"/>
    <property type="molecule type" value="Genomic_DNA"/>
</dbReference>
<dbReference type="SUPFAM" id="SSF51556">
    <property type="entry name" value="Metallo-dependent hydrolases"/>
    <property type="match status" value="1"/>
</dbReference>
<dbReference type="CDD" id="cd00530">
    <property type="entry name" value="PTE"/>
    <property type="match status" value="1"/>
</dbReference>
<proteinExistence type="inferred from homology"/>
<dbReference type="PANTHER" id="PTHR10819:SF3">
    <property type="entry name" value="PHOSPHOTRIESTERASE-RELATED PROTEIN"/>
    <property type="match status" value="1"/>
</dbReference>
<keyword evidence="1" id="KW-0479">Metal-binding</keyword>
<evidence type="ECO:0000256" key="2">
    <source>
        <dbReference type="ARBA" id="ARBA00022801"/>
    </source>
</evidence>
<dbReference type="PANTHER" id="PTHR10819">
    <property type="entry name" value="PHOSPHOTRIESTERASE-RELATED"/>
    <property type="match status" value="1"/>
</dbReference>
<dbReference type="Pfam" id="PF02126">
    <property type="entry name" value="PTE"/>
    <property type="match status" value="1"/>
</dbReference>
<gene>
    <name evidence="4" type="ORF">M2272_002550</name>
</gene>
<sequence>MPTVNTARGPIDTADLGTTLMHEHVFIMSGEVAQNYPESWGDEDKREADAIARLTELKARGVDTIVDLTVVGLGRYIPRIARIAAATEINIVVATGLYTYNDLPVTFWYRGPGTALAGPDPMVEMFVRDIEEGIAGTGIKAAILKCATDEPGVTPGVERVLRAAAQAHRQTGVPISTHTHATTRRGLEQQRIFAEEGVDLSRVVIGHSGDTTDIDYLEELIANGSYIGMDRFGADTFLPFADRVATVATMCDRGHAEKMVLSHDAWCYFDALPDEVTAILPGTGYLHIHNDVLPALRERGVTETQITTMLVDNPRRIFATQGGY</sequence>
<dbReference type="InterPro" id="IPR017947">
    <property type="entry name" value="AryldialkylPase_Zn-BS"/>
</dbReference>
<name>A0ABT6L0W7_9MYCO</name>
<evidence type="ECO:0000313" key="4">
    <source>
        <dbReference type="EMBL" id="MDH6195910.1"/>
    </source>
</evidence>
<dbReference type="PROSITE" id="PS01322">
    <property type="entry name" value="PHOSPHOTRIESTERASE_1"/>
    <property type="match status" value="1"/>
</dbReference>
<evidence type="ECO:0000313" key="5">
    <source>
        <dbReference type="Proteomes" id="UP001160130"/>
    </source>
</evidence>
<feature type="modified residue" description="N6-carboxylysine" evidence="3">
    <location>
        <position position="145"/>
    </location>
</feature>